<gene>
    <name evidence="2" type="ORF">M427DRAFT_58061</name>
</gene>
<keyword evidence="1" id="KW-1133">Transmembrane helix</keyword>
<evidence type="ECO:0000313" key="2">
    <source>
        <dbReference type="EMBL" id="KXS13817.1"/>
    </source>
</evidence>
<name>A0A139AAQ0_GONPJ</name>
<accession>A0A139AAQ0</accession>
<organism evidence="2 3">
    <name type="scientific">Gonapodya prolifera (strain JEL478)</name>
    <name type="common">Monoblepharis prolifera</name>
    <dbReference type="NCBI Taxonomy" id="1344416"/>
    <lineage>
        <taxon>Eukaryota</taxon>
        <taxon>Fungi</taxon>
        <taxon>Fungi incertae sedis</taxon>
        <taxon>Chytridiomycota</taxon>
        <taxon>Chytridiomycota incertae sedis</taxon>
        <taxon>Monoblepharidomycetes</taxon>
        <taxon>Monoblepharidales</taxon>
        <taxon>Gonapodyaceae</taxon>
        <taxon>Gonapodya</taxon>
    </lineage>
</organism>
<dbReference type="Proteomes" id="UP000070544">
    <property type="component" value="Unassembled WGS sequence"/>
</dbReference>
<evidence type="ECO:0000256" key="1">
    <source>
        <dbReference type="SAM" id="Phobius"/>
    </source>
</evidence>
<dbReference type="AlphaFoldDB" id="A0A139AAQ0"/>
<reference evidence="2 3" key="1">
    <citation type="journal article" date="2015" name="Genome Biol. Evol.">
        <title>Phylogenomic analyses indicate that early fungi evolved digesting cell walls of algal ancestors of land plants.</title>
        <authorList>
            <person name="Chang Y."/>
            <person name="Wang S."/>
            <person name="Sekimoto S."/>
            <person name="Aerts A.L."/>
            <person name="Choi C."/>
            <person name="Clum A."/>
            <person name="LaButti K.M."/>
            <person name="Lindquist E.A."/>
            <person name="Yee Ngan C."/>
            <person name="Ohm R.A."/>
            <person name="Salamov A.A."/>
            <person name="Grigoriev I.V."/>
            <person name="Spatafora J.W."/>
            <person name="Berbee M.L."/>
        </authorList>
    </citation>
    <scope>NUCLEOTIDE SEQUENCE [LARGE SCALE GENOMIC DNA]</scope>
    <source>
        <strain evidence="2 3">JEL478</strain>
    </source>
</reference>
<sequence length="69" mass="7604">MNPVGSMTGLVLTIGASVFGFTVSTWGIKWNQKSIDELARLRQDAHDMAGKVANCLQMLLEEVMDVLHQ</sequence>
<proteinExistence type="predicted"/>
<keyword evidence="1" id="KW-0472">Membrane</keyword>
<keyword evidence="1" id="KW-0812">Transmembrane</keyword>
<evidence type="ECO:0000313" key="3">
    <source>
        <dbReference type="Proteomes" id="UP000070544"/>
    </source>
</evidence>
<keyword evidence="3" id="KW-1185">Reference proteome</keyword>
<dbReference type="EMBL" id="KQ965773">
    <property type="protein sequence ID" value="KXS13817.1"/>
    <property type="molecule type" value="Genomic_DNA"/>
</dbReference>
<feature type="transmembrane region" description="Helical" evidence="1">
    <location>
        <begin position="6"/>
        <end position="28"/>
    </location>
</feature>
<protein>
    <submittedName>
        <fullName evidence="2">Uncharacterized protein</fullName>
    </submittedName>
</protein>